<protein>
    <submittedName>
        <fullName evidence="1">Uncharacterized protein</fullName>
    </submittedName>
</protein>
<organism evidence="1 2">
    <name type="scientific">Caerostris extrusa</name>
    <name type="common">Bark spider</name>
    <name type="synonym">Caerostris bankana</name>
    <dbReference type="NCBI Taxonomy" id="172846"/>
    <lineage>
        <taxon>Eukaryota</taxon>
        <taxon>Metazoa</taxon>
        <taxon>Ecdysozoa</taxon>
        <taxon>Arthropoda</taxon>
        <taxon>Chelicerata</taxon>
        <taxon>Arachnida</taxon>
        <taxon>Araneae</taxon>
        <taxon>Araneomorphae</taxon>
        <taxon>Entelegynae</taxon>
        <taxon>Araneoidea</taxon>
        <taxon>Araneidae</taxon>
        <taxon>Caerostris</taxon>
    </lineage>
</organism>
<proteinExistence type="predicted"/>
<keyword evidence="2" id="KW-1185">Reference proteome</keyword>
<sequence length="71" mass="8003">MASAVQEGIDQKGKRIQMEFLVAQRGNYRYPVLEDSIDPIGHQSRKSVRGLFPRIAHNARGRVLSIVRTPS</sequence>
<accession>A0AAV4XW88</accession>
<reference evidence="1 2" key="1">
    <citation type="submission" date="2021-06" db="EMBL/GenBank/DDBJ databases">
        <title>Caerostris extrusa draft genome.</title>
        <authorList>
            <person name="Kono N."/>
            <person name="Arakawa K."/>
        </authorList>
    </citation>
    <scope>NUCLEOTIDE SEQUENCE [LARGE SCALE GENOMIC DNA]</scope>
</reference>
<comment type="caution">
    <text evidence="1">The sequence shown here is derived from an EMBL/GenBank/DDBJ whole genome shotgun (WGS) entry which is preliminary data.</text>
</comment>
<gene>
    <name evidence="1" type="ORF">CEXT_783201</name>
</gene>
<dbReference type="AlphaFoldDB" id="A0AAV4XW88"/>
<evidence type="ECO:0000313" key="1">
    <source>
        <dbReference type="EMBL" id="GIY99396.1"/>
    </source>
</evidence>
<name>A0AAV4XW88_CAEEX</name>
<dbReference type="Proteomes" id="UP001054945">
    <property type="component" value="Unassembled WGS sequence"/>
</dbReference>
<evidence type="ECO:0000313" key="2">
    <source>
        <dbReference type="Proteomes" id="UP001054945"/>
    </source>
</evidence>
<dbReference type="EMBL" id="BPLR01018419">
    <property type="protein sequence ID" value="GIY99396.1"/>
    <property type="molecule type" value="Genomic_DNA"/>
</dbReference>